<feature type="region of interest" description="Disordered" evidence="1">
    <location>
        <begin position="1"/>
        <end position="141"/>
    </location>
</feature>
<gene>
    <name evidence="2" type="ORF">BSAL_67585</name>
</gene>
<dbReference type="AlphaFoldDB" id="A0A0S4IU63"/>
<organism evidence="2 3">
    <name type="scientific">Bodo saltans</name>
    <name type="common">Flagellated protozoan</name>
    <dbReference type="NCBI Taxonomy" id="75058"/>
    <lineage>
        <taxon>Eukaryota</taxon>
        <taxon>Discoba</taxon>
        <taxon>Euglenozoa</taxon>
        <taxon>Kinetoplastea</taxon>
        <taxon>Metakinetoplastina</taxon>
        <taxon>Eubodonida</taxon>
        <taxon>Bodonidae</taxon>
        <taxon>Bodo</taxon>
    </lineage>
</organism>
<feature type="compositionally biased region" description="Low complexity" evidence="1">
    <location>
        <begin position="1"/>
        <end position="17"/>
    </location>
</feature>
<accession>A0A0S4IU63</accession>
<dbReference type="EMBL" id="CYKH01000455">
    <property type="protein sequence ID" value="CUF94079.1"/>
    <property type="molecule type" value="Genomic_DNA"/>
</dbReference>
<dbReference type="VEuPathDB" id="TriTrypDB:BSAL_67585"/>
<proteinExistence type="predicted"/>
<evidence type="ECO:0000313" key="3">
    <source>
        <dbReference type="Proteomes" id="UP000051952"/>
    </source>
</evidence>
<evidence type="ECO:0000256" key="1">
    <source>
        <dbReference type="SAM" id="MobiDB-lite"/>
    </source>
</evidence>
<keyword evidence="3" id="KW-1185">Reference proteome</keyword>
<evidence type="ECO:0000313" key="2">
    <source>
        <dbReference type="EMBL" id="CUF94079.1"/>
    </source>
</evidence>
<reference evidence="3" key="1">
    <citation type="submission" date="2015-09" db="EMBL/GenBank/DDBJ databases">
        <authorList>
            <consortium name="Pathogen Informatics"/>
        </authorList>
    </citation>
    <scope>NUCLEOTIDE SEQUENCE [LARGE SCALE GENOMIC DNA]</scope>
    <source>
        <strain evidence="3">Lake Konstanz</strain>
    </source>
</reference>
<dbReference type="Proteomes" id="UP000051952">
    <property type="component" value="Unassembled WGS sequence"/>
</dbReference>
<feature type="compositionally biased region" description="Polar residues" evidence="1">
    <location>
        <begin position="86"/>
        <end position="95"/>
    </location>
</feature>
<feature type="compositionally biased region" description="Basic residues" evidence="1">
    <location>
        <begin position="124"/>
        <end position="137"/>
    </location>
</feature>
<protein>
    <submittedName>
        <fullName evidence="2">Uncharacterized protein</fullName>
    </submittedName>
</protein>
<sequence>MGSSCSSAVSSVDDSSSIHGTTPPSHSIQRPTPSPPPNVLSPSKPEKKSAGTSSQYGHAQKFSDASSCDPPPLPPSHRRLSVSKGPMNNTSNSNIPVAPVAKELDVTPSAPQRQGGEQMESHNSHNRASHNQHHQQKLRNETESPIMATFPPVCISPTAASASYAKQGLGVTGQLASSGSSREGGQVTHNVIVPRNHRAMSDSNKRSVINPLSADRLEDWFRDE</sequence>
<name>A0A0S4IU63_BODSA</name>
<feature type="compositionally biased region" description="Polar residues" evidence="1">
    <location>
        <begin position="18"/>
        <end position="30"/>
    </location>
</feature>